<name>A0A8X7YT41_POPTO</name>
<dbReference type="GO" id="GO:0000981">
    <property type="term" value="F:DNA-binding transcription factor activity, RNA polymerase II-specific"/>
    <property type="evidence" value="ECO:0007669"/>
    <property type="project" value="InterPro"/>
</dbReference>
<evidence type="ECO:0000313" key="11">
    <source>
        <dbReference type="Proteomes" id="UP000886885"/>
    </source>
</evidence>
<dbReference type="Proteomes" id="UP000886885">
    <property type="component" value="Chromosome 12A"/>
</dbReference>
<dbReference type="CDD" id="cd00086">
    <property type="entry name" value="homeodomain"/>
    <property type="match status" value="1"/>
</dbReference>
<dbReference type="AlphaFoldDB" id="A0A8X7YT41"/>
<evidence type="ECO:0000313" key="10">
    <source>
        <dbReference type="EMBL" id="KAG6754113.1"/>
    </source>
</evidence>
<sequence>MMEELYGLQSTSSDYSLQVPSENMVAPVANYYHPVGFTSPAGEPSFPVFGSEQMFCGSTVSDAASMVAELHQKQQQQQQQRGGVGVGDHSNSNNSEEVSCAIRAKIASHPLYPKLLEAYIDCQKVGAPPEMAYLLDEIRLVNDVSKGSNDSVASCLGADPELDEFMETYCDILMKYKADLSRPFDEATTFLNDIEAQFNTLCNGPSRSQVYGLSLSLSILLLNRLWFGVIADPNTDCLVTLSFCLSTSKIDDLYFLNLESRWCCSIESTRGFPLSWLSLVKAEYLVSLLITLNDSNYSLTSLESITWYTTGFHILLMKNAPVDVSFYAYNGIGLVLWPHYDVNVVSMLRDEDVLRVQLHIDSVYMNFLENTCIWVIHVCWRPLSFILLPDEAAGSSDDDASGGEADVQDSTRINEDRELKDKLLRKYSGYISTLKHAFSKQKKKGKLPKEARQILLNWWNVHNKWPYPTEADKVALAESTGLDQKQINNWFINQRKRHWKPSESMQFAVVDSLYGPFFMND</sequence>
<evidence type="ECO:0000256" key="6">
    <source>
        <dbReference type="PROSITE-ProRule" id="PRU00559"/>
    </source>
</evidence>
<evidence type="ECO:0000259" key="9">
    <source>
        <dbReference type="PROSITE" id="PS51213"/>
    </source>
</evidence>
<organism evidence="10 11">
    <name type="scientific">Populus tomentosa</name>
    <name type="common">Chinese white poplar</name>
    <dbReference type="NCBI Taxonomy" id="118781"/>
    <lineage>
        <taxon>Eukaryota</taxon>
        <taxon>Viridiplantae</taxon>
        <taxon>Streptophyta</taxon>
        <taxon>Embryophyta</taxon>
        <taxon>Tracheophyta</taxon>
        <taxon>Spermatophyta</taxon>
        <taxon>Magnoliopsida</taxon>
        <taxon>eudicotyledons</taxon>
        <taxon>Gunneridae</taxon>
        <taxon>Pentapetalae</taxon>
        <taxon>rosids</taxon>
        <taxon>fabids</taxon>
        <taxon>Malpighiales</taxon>
        <taxon>Salicaceae</taxon>
        <taxon>Saliceae</taxon>
        <taxon>Populus</taxon>
    </lineage>
</organism>
<evidence type="ECO:0000256" key="5">
    <source>
        <dbReference type="PROSITE-ProRule" id="PRU00108"/>
    </source>
</evidence>
<evidence type="ECO:0000256" key="2">
    <source>
        <dbReference type="ARBA" id="ARBA00023125"/>
    </source>
</evidence>
<dbReference type="Pfam" id="PF03791">
    <property type="entry name" value="KNOX2"/>
    <property type="match status" value="1"/>
</dbReference>
<dbReference type="InterPro" id="IPR005540">
    <property type="entry name" value="KNOX1"/>
</dbReference>
<feature type="DNA-binding region" description="Homeobox; TALE-type" evidence="5">
    <location>
        <begin position="439"/>
        <end position="502"/>
    </location>
</feature>
<comment type="subcellular location">
    <subcellularLocation>
        <location evidence="1 5">Nucleus</location>
    </subcellularLocation>
</comment>
<reference evidence="10" key="1">
    <citation type="journal article" date="2020" name="bioRxiv">
        <title>Hybrid origin of Populus tomentosa Carr. identified through genome sequencing and phylogenomic analysis.</title>
        <authorList>
            <person name="An X."/>
            <person name="Gao K."/>
            <person name="Chen Z."/>
            <person name="Li J."/>
            <person name="Yang X."/>
            <person name="Yang X."/>
            <person name="Zhou J."/>
            <person name="Guo T."/>
            <person name="Zhao T."/>
            <person name="Huang S."/>
            <person name="Miao D."/>
            <person name="Khan W.U."/>
            <person name="Rao P."/>
            <person name="Ye M."/>
            <person name="Lei B."/>
            <person name="Liao W."/>
            <person name="Wang J."/>
            <person name="Ji L."/>
            <person name="Li Y."/>
            <person name="Guo B."/>
            <person name="Mustafa N.S."/>
            <person name="Li S."/>
            <person name="Yun Q."/>
            <person name="Keller S.R."/>
            <person name="Mao J."/>
            <person name="Zhang R."/>
            <person name="Strauss S.H."/>
        </authorList>
    </citation>
    <scope>NUCLEOTIDE SEQUENCE</scope>
    <source>
        <strain evidence="10">GM15</strain>
        <tissue evidence="10">Leaf</tissue>
    </source>
</reference>
<dbReference type="PROSITE" id="PS50071">
    <property type="entry name" value="HOMEOBOX_2"/>
    <property type="match status" value="1"/>
</dbReference>
<keyword evidence="11" id="KW-1185">Reference proteome</keyword>
<dbReference type="PANTHER" id="PTHR11850">
    <property type="entry name" value="HOMEOBOX PROTEIN TRANSCRIPTION FACTORS"/>
    <property type="match status" value="1"/>
</dbReference>
<feature type="domain" description="Homeobox" evidence="8">
    <location>
        <begin position="438"/>
        <end position="501"/>
    </location>
</feature>
<evidence type="ECO:0000259" key="8">
    <source>
        <dbReference type="PROSITE" id="PS50071"/>
    </source>
</evidence>
<evidence type="ECO:0008006" key="12">
    <source>
        <dbReference type="Google" id="ProtNLM"/>
    </source>
</evidence>
<evidence type="ECO:0000256" key="1">
    <source>
        <dbReference type="ARBA" id="ARBA00004123"/>
    </source>
</evidence>
<dbReference type="GO" id="GO:0005634">
    <property type="term" value="C:nucleus"/>
    <property type="evidence" value="ECO:0007669"/>
    <property type="project" value="UniProtKB-SubCell"/>
</dbReference>
<dbReference type="GO" id="GO:0003677">
    <property type="term" value="F:DNA binding"/>
    <property type="evidence" value="ECO:0007669"/>
    <property type="project" value="UniProtKB-UniRule"/>
</dbReference>
<gene>
    <name evidence="10" type="ORF">POTOM_042121</name>
</gene>
<dbReference type="SMART" id="SM01188">
    <property type="entry name" value="ELK"/>
    <property type="match status" value="1"/>
</dbReference>
<dbReference type="PROSITE" id="PS51213">
    <property type="entry name" value="ELK"/>
    <property type="match status" value="1"/>
</dbReference>
<dbReference type="SMART" id="SM00389">
    <property type="entry name" value="HOX"/>
    <property type="match status" value="1"/>
</dbReference>
<accession>A0A8X7YT41</accession>
<dbReference type="Pfam" id="PF03790">
    <property type="entry name" value="KNOX1"/>
    <property type="match status" value="1"/>
</dbReference>
<keyword evidence="3 5" id="KW-0371">Homeobox</keyword>
<keyword evidence="2 5" id="KW-0238">DNA-binding</keyword>
<dbReference type="Pfam" id="PF03789">
    <property type="entry name" value="ELK"/>
    <property type="match status" value="1"/>
</dbReference>
<dbReference type="InterPro" id="IPR005539">
    <property type="entry name" value="ELK_dom"/>
</dbReference>
<dbReference type="InterPro" id="IPR008422">
    <property type="entry name" value="KN_HD"/>
</dbReference>
<dbReference type="SMART" id="SM01255">
    <property type="entry name" value="KNOX1"/>
    <property type="match status" value="1"/>
</dbReference>
<evidence type="ECO:0000256" key="7">
    <source>
        <dbReference type="SAM" id="MobiDB-lite"/>
    </source>
</evidence>
<feature type="region of interest" description="Disordered" evidence="7">
    <location>
        <begin position="68"/>
        <end position="92"/>
    </location>
</feature>
<dbReference type="InterPro" id="IPR050224">
    <property type="entry name" value="TALE_homeobox"/>
</dbReference>
<proteinExistence type="inferred from homology"/>
<dbReference type="InterPro" id="IPR017970">
    <property type="entry name" value="Homeobox_CS"/>
</dbReference>
<dbReference type="PROSITE" id="PS00027">
    <property type="entry name" value="HOMEOBOX_1"/>
    <property type="match status" value="1"/>
</dbReference>
<comment type="caution">
    <text evidence="10">The sequence shown here is derived from an EMBL/GenBank/DDBJ whole genome shotgun (WGS) entry which is preliminary data.</text>
</comment>
<keyword evidence="4 5" id="KW-0539">Nucleus</keyword>
<feature type="domain" description="ELK" evidence="9">
    <location>
        <begin position="418"/>
        <end position="438"/>
    </location>
</feature>
<dbReference type="SMART" id="SM01256">
    <property type="entry name" value="KNOX2"/>
    <property type="match status" value="1"/>
</dbReference>
<dbReference type="InterPro" id="IPR001356">
    <property type="entry name" value="HD"/>
</dbReference>
<dbReference type="OrthoDB" id="10056939at2759"/>
<comment type="similarity">
    <text evidence="6">Belongs to the TALE/KNOX homeobox family.</text>
</comment>
<evidence type="ECO:0000256" key="3">
    <source>
        <dbReference type="ARBA" id="ARBA00023155"/>
    </source>
</evidence>
<dbReference type="InterPro" id="IPR005541">
    <property type="entry name" value="KNOX2"/>
</dbReference>
<protein>
    <recommendedName>
        <fullName evidence="12">Homeobox protein knotted-1-like 6</fullName>
    </recommendedName>
</protein>
<dbReference type="EMBL" id="JAAWWB010000023">
    <property type="protein sequence ID" value="KAG6754113.1"/>
    <property type="molecule type" value="Genomic_DNA"/>
</dbReference>
<dbReference type="Pfam" id="PF05920">
    <property type="entry name" value="Homeobox_KN"/>
    <property type="match status" value="1"/>
</dbReference>
<evidence type="ECO:0000256" key="4">
    <source>
        <dbReference type="ARBA" id="ARBA00023242"/>
    </source>
</evidence>